<evidence type="ECO:0000313" key="1">
    <source>
        <dbReference type="EMBL" id="GFY47557.1"/>
    </source>
</evidence>
<organism evidence="1 2">
    <name type="scientific">Trichonephila inaurata madagascariensis</name>
    <dbReference type="NCBI Taxonomy" id="2747483"/>
    <lineage>
        <taxon>Eukaryota</taxon>
        <taxon>Metazoa</taxon>
        <taxon>Ecdysozoa</taxon>
        <taxon>Arthropoda</taxon>
        <taxon>Chelicerata</taxon>
        <taxon>Arachnida</taxon>
        <taxon>Araneae</taxon>
        <taxon>Araneomorphae</taxon>
        <taxon>Entelegynae</taxon>
        <taxon>Araneoidea</taxon>
        <taxon>Nephilidae</taxon>
        <taxon>Trichonephila</taxon>
        <taxon>Trichonephila inaurata</taxon>
    </lineage>
</organism>
<accession>A0A8X6X5S5</accession>
<dbReference type="Proteomes" id="UP000886998">
    <property type="component" value="Unassembled WGS sequence"/>
</dbReference>
<dbReference type="EMBL" id="BMAV01005999">
    <property type="protein sequence ID" value="GFY47557.1"/>
    <property type="molecule type" value="Genomic_DNA"/>
</dbReference>
<reference evidence="1" key="1">
    <citation type="submission" date="2020-08" db="EMBL/GenBank/DDBJ databases">
        <title>Multicomponent nature underlies the extraordinary mechanical properties of spider dragline silk.</title>
        <authorList>
            <person name="Kono N."/>
            <person name="Nakamura H."/>
            <person name="Mori M."/>
            <person name="Yoshida Y."/>
            <person name="Ohtoshi R."/>
            <person name="Malay A.D."/>
            <person name="Moran D.A.P."/>
            <person name="Tomita M."/>
            <person name="Numata K."/>
            <person name="Arakawa K."/>
        </authorList>
    </citation>
    <scope>NUCLEOTIDE SEQUENCE</scope>
</reference>
<sequence length="105" mass="12670">MDHSEGCRRHYSYEAKDSLETKKWFRFSRKSTYHLSGPERVNNSQGTKKWFRFGSRKNPQLNEVVEFPPENDWKVFYSRMITPVRLPVRTTPVNRRNRFGCFSCF</sequence>
<gene>
    <name evidence="1" type="ORF">TNIN_95871</name>
</gene>
<dbReference type="OrthoDB" id="10284668at2759"/>
<proteinExistence type="predicted"/>
<dbReference type="AlphaFoldDB" id="A0A8X6X5S5"/>
<name>A0A8X6X5S5_9ARAC</name>
<keyword evidence="2" id="KW-1185">Reference proteome</keyword>
<evidence type="ECO:0000313" key="2">
    <source>
        <dbReference type="Proteomes" id="UP000886998"/>
    </source>
</evidence>
<comment type="caution">
    <text evidence="1">The sequence shown here is derived from an EMBL/GenBank/DDBJ whole genome shotgun (WGS) entry which is preliminary data.</text>
</comment>
<protein>
    <submittedName>
        <fullName evidence="1">Uncharacterized protein</fullName>
    </submittedName>
</protein>